<accession>F7ZDM7</accession>
<dbReference type="GO" id="GO:0032259">
    <property type="term" value="P:methylation"/>
    <property type="evidence" value="ECO:0007669"/>
    <property type="project" value="UniProtKB-KW"/>
</dbReference>
<dbReference type="GO" id="GO:0008168">
    <property type="term" value="F:methyltransferase activity"/>
    <property type="evidence" value="ECO:0007669"/>
    <property type="project" value="UniProtKB-UniRule"/>
</dbReference>
<evidence type="ECO:0000313" key="7">
    <source>
        <dbReference type="Proteomes" id="UP000001353"/>
    </source>
</evidence>
<evidence type="ECO:0000256" key="3">
    <source>
        <dbReference type="PIRSR" id="PIRSR037505-2"/>
    </source>
</evidence>
<dbReference type="InterPro" id="IPR003726">
    <property type="entry name" value="HCY_dom"/>
</dbReference>
<evidence type="ECO:0000259" key="5">
    <source>
        <dbReference type="PROSITE" id="PS50970"/>
    </source>
</evidence>
<dbReference type="InterPro" id="IPR017226">
    <property type="entry name" value="BHMT-like"/>
</dbReference>
<keyword evidence="3 4" id="KW-0479">Metal-binding</keyword>
<sequence length="296" mass="31218">MTQITLLDGGMGQELVHRAGDKPTPLWSTQVMVDHPGLVEAVHADYFAAGATVATTNSYAIHHDRLEGTGMEDAFEDLYQRALSEASAARAKHGSGRIAGALGPLVASYRPDLHPSREIAVPLFAEAAALLAPVCDVLILETVASVAHARDALEGARSTNLPVWLSLTVSDGDGMQLRSGEPLEDALEVAANADAVLVNCSAPEAVTKAMPILAQSGKPFGGYANGFVQISQDFLKEKPTVDTLETRRDMGPRAYAGYVMEWVAAGATIVGGCCEVGPKHIAELKKRLLAAEHTLA</sequence>
<dbReference type="Proteomes" id="UP000001353">
    <property type="component" value="Chromosome"/>
</dbReference>
<keyword evidence="1 4" id="KW-0489">Methyltransferase</keyword>
<evidence type="ECO:0000256" key="1">
    <source>
        <dbReference type="ARBA" id="ARBA00022603"/>
    </source>
</evidence>
<proteinExistence type="predicted"/>
<evidence type="ECO:0000313" key="6">
    <source>
        <dbReference type="EMBL" id="AEI95812.1"/>
    </source>
</evidence>
<comment type="cofactor">
    <cofactor evidence="3">
        <name>Zn(2+)</name>
        <dbReference type="ChEBI" id="CHEBI:29105"/>
    </cofactor>
    <text evidence="3">Binds 1 zinc ion per subunit.</text>
</comment>
<keyword evidence="2 4" id="KW-0808">Transferase</keyword>
<dbReference type="InterPro" id="IPR036589">
    <property type="entry name" value="HCY_dom_sf"/>
</dbReference>
<dbReference type="PANTHER" id="PTHR11103">
    <property type="entry name" value="SLR1189 PROTEIN"/>
    <property type="match status" value="1"/>
</dbReference>
<feature type="binding site" evidence="3 4">
    <location>
        <position position="274"/>
    </location>
    <ligand>
        <name>Zn(2+)</name>
        <dbReference type="ChEBI" id="CHEBI:29105"/>
    </ligand>
</feature>
<feature type="binding site" evidence="3 4">
    <location>
        <position position="200"/>
    </location>
    <ligand>
        <name>Zn(2+)</name>
        <dbReference type="ChEBI" id="CHEBI:29105"/>
    </ligand>
</feature>
<evidence type="ECO:0000256" key="4">
    <source>
        <dbReference type="PROSITE-ProRule" id="PRU00333"/>
    </source>
</evidence>
<dbReference type="Gene3D" id="3.20.20.330">
    <property type="entry name" value="Homocysteine-binding-like domain"/>
    <property type="match status" value="1"/>
</dbReference>
<dbReference type="PANTHER" id="PTHR11103:SF18">
    <property type="entry name" value="SLR1189 PROTEIN"/>
    <property type="match status" value="1"/>
</dbReference>
<dbReference type="HOGENOM" id="CLU_004914_3_0_5"/>
<organism evidence="6 7">
    <name type="scientific">Roseobacter litoralis (strain ATCC 49566 / DSM 6996 / JCM 21268 / NBRC 15278 / OCh 149)</name>
    <dbReference type="NCBI Taxonomy" id="391595"/>
    <lineage>
        <taxon>Bacteria</taxon>
        <taxon>Pseudomonadati</taxon>
        <taxon>Pseudomonadota</taxon>
        <taxon>Alphaproteobacteria</taxon>
        <taxon>Rhodobacterales</taxon>
        <taxon>Roseobacteraceae</taxon>
        <taxon>Roseobacter</taxon>
    </lineage>
</organism>
<dbReference type="OrthoDB" id="9803687at2"/>
<dbReference type="EMBL" id="CP002623">
    <property type="protein sequence ID" value="AEI95812.1"/>
    <property type="molecule type" value="Genomic_DNA"/>
</dbReference>
<dbReference type="STRING" id="391595.RLO149_c039100"/>
<dbReference type="PIRSF" id="PIRSF037505">
    <property type="entry name" value="Betaine_HMT"/>
    <property type="match status" value="1"/>
</dbReference>
<dbReference type="RefSeq" id="WP_013963694.1">
    <property type="nucleotide sequence ID" value="NC_015730.1"/>
</dbReference>
<keyword evidence="3 4" id="KW-0862">Zinc</keyword>
<dbReference type="GO" id="GO:0008270">
    <property type="term" value="F:zinc ion binding"/>
    <property type="evidence" value="ECO:0007669"/>
    <property type="project" value="InterPro"/>
</dbReference>
<reference evidence="6 7" key="1">
    <citation type="journal article" date="2011" name="BMC Genomics">
        <title>Comparative genome analysis and genome-guided physiological analysis of Roseobacter litoralis.</title>
        <authorList>
            <person name="Kalhoefer D."/>
            <person name="Thole S."/>
            <person name="Voget S."/>
            <person name="Lehmann R."/>
            <person name="Liesegang H."/>
            <person name="Wollher A."/>
            <person name="Daniel R."/>
            <person name="Simon M."/>
            <person name="Brinkhoff T."/>
        </authorList>
    </citation>
    <scope>NUCLEOTIDE SEQUENCE [LARGE SCALE GENOMIC DNA]</scope>
    <source>
        <strain evidence="7">ATCC 49566 / DSM 6996 / JCM 21268 / NBRC 15278 / OCh 149</strain>
    </source>
</reference>
<gene>
    <name evidence="6" type="ordered locus">RLO149_c039100</name>
</gene>
<keyword evidence="7" id="KW-1185">Reference proteome</keyword>
<feature type="binding site" evidence="3 4">
    <location>
        <position position="273"/>
    </location>
    <ligand>
        <name>Zn(2+)</name>
        <dbReference type="ChEBI" id="CHEBI:29105"/>
    </ligand>
</feature>
<evidence type="ECO:0000256" key="2">
    <source>
        <dbReference type="ARBA" id="ARBA00022679"/>
    </source>
</evidence>
<dbReference type="AlphaFoldDB" id="F7ZDM7"/>
<dbReference type="eggNOG" id="COG2040">
    <property type="taxonomic scope" value="Bacteria"/>
</dbReference>
<dbReference type="Pfam" id="PF02574">
    <property type="entry name" value="S-methyl_trans"/>
    <property type="match status" value="1"/>
</dbReference>
<protein>
    <submittedName>
        <fullName evidence="6">Homocysteine S-methyltransferase</fullName>
    </submittedName>
</protein>
<feature type="domain" description="Hcy-binding" evidence="5">
    <location>
        <begin position="1"/>
        <end position="288"/>
    </location>
</feature>
<dbReference type="KEGG" id="rli:RLO149_c039100"/>
<dbReference type="GO" id="GO:0009086">
    <property type="term" value="P:methionine biosynthetic process"/>
    <property type="evidence" value="ECO:0007669"/>
    <property type="project" value="InterPro"/>
</dbReference>
<dbReference type="SUPFAM" id="SSF82282">
    <property type="entry name" value="Homocysteine S-methyltransferase"/>
    <property type="match status" value="1"/>
</dbReference>
<dbReference type="PROSITE" id="PS50970">
    <property type="entry name" value="HCY"/>
    <property type="match status" value="1"/>
</dbReference>
<name>F7ZDM7_ROSLO</name>